<evidence type="ECO:0000256" key="1">
    <source>
        <dbReference type="ARBA" id="ARBA00007358"/>
    </source>
</evidence>
<dbReference type="SUPFAM" id="SSF56796">
    <property type="entry name" value="Dehydroquinate synthase-like"/>
    <property type="match status" value="1"/>
</dbReference>
<dbReference type="Gene3D" id="1.20.1090.10">
    <property type="entry name" value="Dehydroquinate synthase-like - alpha domain"/>
    <property type="match status" value="1"/>
</dbReference>
<dbReference type="GO" id="GO:0047516">
    <property type="term" value="F:1,3-propanediol dehydrogenase activity"/>
    <property type="evidence" value="ECO:0007669"/>
    <property type="project" value="UniProtKB-EC"/>
</dbReference>
<gene>
    <name evidence="5" type="primary">dhaT</name>
    <name evidence="5" type="ORF">Pan216_31080</name>
</gene>
<evidence type="ECO:0000256" key="2">
    <source>
        <dbReference type="ARBA" id="ARBA00023002"/>
    </source>
</evidence>
<dbReference type="PROSITE" id="PS00913">
    <property type="entry name" value="ADH_IRON_1"/>
    <property type="match status" value="1"/>
</dbReference>
<dbReference type="PANTHER" id="PTHR11496:SF83">
    <property type="entry name" value="HYDROXYACID-OXOACID TRANSHYDROGENASE, MITOCHONDRIAL"/>
    <property type="match status" value="1"/>
</dbReference>
<comment type="similarity">
    <text evidence="1">Belongs to the iron-containing alcohol dehydrogenase family.</text>
</comment>
<evidence type="ECO:0000313" key="5">
    <source>
        <dbReference type="EMBL" id="QDU62241.1"/>
    </source>
</evidence>
<keyword evidence="2 5" id="KW-0560">Oxidoreductase</keyword>
<evidence type="ECO:0000259" key="3">
    <source>
        <dbReference type="Pfam" id="PF00465"/>
    </source>
</evidence>
<feature type="domain" description="Fe-containing alcohol dehydrogenase-like C-terminal" evidence="4">
    <location>
        <begin position="198"/>
        <end position="388"/>
    </location>
</feature>
<dbReference type="GO" id="GO:0046872">
    <property type="term" value="F:metal ion binding"/>
    <property type="evidence" value="ECO:0007669"/>
    <property type="project" value="InterPro"/>
</dbReference>
<evidence type="ECO:0000259" key="4">
    <source>
        <dbReference type="Pfam" id="PF25137"/>
    </source>
</evidence>
<dbReference type="RefSeq" id="WP_419192542.1">
    <property type="nucleotide sequence ID" value="NZ_CP036279.1"/>
</dbReference>
<dbReference type="Pfam" id="PF25137">
    <property type="entry name" value="ADH_Fe_C"/>
    <property type="match status" value="1"/>
</dbReference>
<dbReference type="AlphaFoldDB" id="A0A518B5I6"/>
<name>A0A518B5I6_9BACT</name>
<dbReference type="Gene3D" id="3.40.50.1970">
    <property type="match status" value="1"/>
</dbReference>
<keyword evidence="6" id="KW-1185">Reference proteome</keyword>
<proteinExistence type="inferred from homology"/>
<dbReference type="InterPro" id="IPR056798">
    <property type="entry name" value="ADH_Fe_C"/>
</dbReference>
<dbReference type="Proteomes" id="UP000317093">
    <property type="component" value="Chromosome"/>
</dbReference>
<protein>
    <submittedName>
        <fullName evidence="5">1,3-propanediol dehydrogenase</fullName>
        <ecNumber evidence="5">1.1.1.202</ecNumber>
    </submittedName>
</protein>
<sequence>MSLSYDLLTPSKIVFGWGRRNEVGRLAKSLGRRAFLVSGSRTLEKQGVLEELTNHLREAEVDVIPLASISHEPEVTDVDEATARLRSHDPGPGDLVIGIGGGAALDLAKALTAMATNAESPTVKDYLEGVGKGLSLNVPPLPMLAMPTTSGTGSEATKNAVISSYDPPFKKSLRSEQMVPKIVLADPELTVSAPPTVTAYSGMDAITQLLESYISCRAKPIPKALALHGLQRALPAIKEVCRDGTCRWARENMAHAALLSGIALANSGLGMAHGVAAALGVHAKVPHGLACAVMLPVALRVNREAAEEDLATLAPLLAKPGPNEPPADALVRTIAELCDAVAIPKRLSEIGVSADQIPRIVTSSRGNSMNGNPRELPDDELTKILEEML</sequence>
<dbReference type="GO" id="GO:0004022">
    <property type="term" value="F:alcohol dehydrogenase (NAD+) activity"/>
    <property type="evidence" value="ECO:0007669"/>
    <property type="project" value="TreeGrafter"/>
</dbReference>
<dbReference type="InterPro" id="IPR001670">
    <property type="entry name" value="ADH_Fe/GldA"/>
</dbReference>
<reference evidence="5 6" key="1">
    <citation type="submission" date="2019-02" db="EMBL/GenBank/DDBJ databases">
        <title>Deep-cultivation of Planctomycetes and their phenomic and genomic characterization uncovers novel biology.</title>
        <authorList>
            <person name="Wiegand S."/>
            <person name="Jogler M."/>
            <person name="Boedeker C."/>
            <person name="Pinto D."/>
            <person name="Vollmers J."/>
            <person name="Rivas-Marin E."/>
            <person name="Kohn T."/>
            <person name="Peeters S.H."/>
            <person name="Heuer A."/>
            <person name="Rast P."/>
            <person name="Oberbeckmann S."/>
            <person name="Bunk B."/>
            <person name="Jeske O."/>
            <person name="Meyerdierks A."/>
            <person name="Storesund J.E."/>
            <person name="Kallscheuer N."/>
            <person name="Luecker S."/>
            <person name="Lage O.M."/>
            <person name="Pohl T."/>
            <person name="Merkel B.J."/>
            <person name="Hornburger P."/>
            <person name="Mueller R.-W."/>
            <person name="Bruemmer F."/>
            <person name="Labrenz M."/>
            <person name="Spormann A.M."/>
            <person name="Op den Camp H."/>
            <person name="Overmann J."/>
            <person name="Amann R."/>
            <person name="Jetten M.S.M."/>
            <person name="Mascher T."/>
            <person name="Medema M.H."/>
            <person name="Devos D.P."/>
            <person name="Kaster A.-K."/>
            <person name="Ovreas L."/>
            <person name="Rohde M."/>
            <person name="Galperin M.Y."/>
            <person name="Jogler C."/>
        </authorList>
    </citation>
    <scope>NUCLEOTIDE SEQUENCE [LARGE SCALE GENOMIC DNA]</scope>
    <source>
        <strain evidence="5 6">Pan216</strain>
    </source>
</reference>
<dbReference type="InterPro" id="IPR018211">
    <property type="entry name" value="ADH_Fe_CS"/>
</dbReference>
<feature type="domain" description="Alcohol dehydrogenase iron-type/glycerol dehydrogenase GldA" evidence="3">
    <location>
        <begin position="10"/>
        <end position="187"/>
    </location>
</feature>
<dbReference type="KEGG" id="knv:Pan216_31080"/>
<accession>A0A518B5I6</accession>
<dbReference type="FunFam" id="3.40.50.1970:FF:000003">
    <property type="entry name" value="Alcohol dehydrogenase, iron-containing"/>
    <property type="match status" value="1"/>
</dbReference>
<evidence type="ECO:0000313" key="6">
    <source>
        <dbReference type="Proteomes" id="UP000317093"/>
    </source>
</evidence>
<dbReference type="EC" id="1.1.1.202" evidence="5"/>
<dbReference type="EMBL" id="CP036279">
    <property type="protein sequence ID" value="QDU62241.1"/>
    <property type="molecule type" value="Genomic_DNA"/>
</dbReference>
<organism evidence="5 6">
    <name type="scientific">Kolteria novifilia</name>
    <dbReference type="NCBI Taxonomy" id="2527975"/>
    <lineage>
        <taxon>Bacteria</taxon>
        <taxon>Pseudomonadati</taxon>
        <taxon>Planctomycetota</taxon>
        <taxon>Planctomycetia</taxon>
        <taxon>Kolteriales</taxon>
        <taxon>Kolteriaceae</taxon>
        <taxon>Kolteria</taxon>
    </lineage>
</organism>
<dbReference type="PANTHER" id="PTHR11496">
    <property type="entry name" value="ALCOHOL DEHYDROGENASE"/>
    <property type="match status" value="1"/>
</dbReference>
<dbReference type="Pfam" id="PF00465">
    <property type="entry name" value="Fe-ADH"/>
    <property type="match status" value="1"/>
</dbReference>
<dbReference type="InterPro" id="IPR039697">
    <property type="entry name" value="Alcohol_dehydrogenase_Fe"/>
</dbReference>
<dbReference type="CDD" id="cd08183">
    <property type="entry name" value="Fe-ADH-like"/>
    <property type="match status" value="1"/>
</dbReference>